<dbReference type="SMART" id="SM00388">
    <property type="entry name" value="HisKA"/>
    <property type="match status" value="1"/>
</dbReference>
<dbReference type="GO" id="GO:0000155">
    <property type="term" value="F:phosphorelay sensor kinase activity"/>
    <property type="evidence" value="ECO:0007669"/>
    <property type="project" value="InterPro"/>
</dbReference>
<dbReference type="EC" id="2.7.13.3" evidence="2"/>
<feature type="domain" description="Histidine kinase" evidence="7">
    <location>
        <begin position="147"/>
        <end position="341"/>
    </location>
</feature>
<dbReference type="eggNOG" id="arCOG02333">
    <property type="taxonomic scope" value="Archaea"/>
</dbReference>
<keyword evidence="11" id="KW-1185">Reference proteome</keyword>
<dbReference type="SUPFAM" id="SSF47384">
    <property type="entry name" value="Homodimeric domain of signal transducing histidine kinase"/>
    <property type="match status" value="1"/>
</dbReference>
<dbReference type="InterPro" id="IPR050736">
    <property type="entry name" value="Sensor_HK_Regulatory"/>
</dbReference>
<dbReference type="PATRIC" id="fig|797209.4.peg.3987"/>
<keyword evidence="3" id="KW-0597">Phosphoprotein</keyword>
<keyword evidence="5 8" id="KW-0418">Kinase</keyword>
<dbReference type="InterPro" id="IPR005467">
    <property type="entry name" value="His_kinase_dom"/>
</dbReference>
<dbReference type="CDD" id="cd00075">
    <property type="entry name" value="HATPase"/>
    <property type="match status" value="1"/>
</dbReference>
<gene>
    <name evidence="9" type="ORF">SAMN05444342_2754</name>
    <name evidence="8" type="ORF">ZOD2009_20372</name>
</gene>
<evidence type="ECO:0000313" key="8">
    <source>
        <dbReference type="EMBL" id="EFW89988.1"/>
    </source>
</evidence>
<keyword evidence="6" id="KW-0902">Two-component regulatory system</keyword>
<reference evidence="11" key="3">
    <citation type="submission" date="2016-11" db="EMBL/GenBank/DDBJ databases">
        <authorList>
            <person name="Varghese N."/>
            <person name="Submissions S."/>
        </authorList>
    </citation>
    <scope>NUCLEOTIDE SEQUENCE [LARGE SCALE GENOMIC DNA]</scope>
    <source>
        <strain evidence="11">DX253</strain>
    </source>
</reference>
<dbReference type="RefSeq" id="WP_007983010.1">
    <property type="nucleotide sequence ID" value="NZ_AEMG01000029.1"/>
</dbReference>
<evidence type="ECO:0000256" key="1">
    <source>
        <dbReference type="ARBA" id="ARBA00000085"/>
    </source>
</evidence>
<comment type="catalytic activity">
    <reaction evidence="1">
        <text>ATP + protein L-histidine = ADP + protein N-phospho-L-histidine.</text>
        <dbReference type="EC" id="2.7.13.3"/>
    </reaction>
</comment>
<dbReference type="PRINTS" id="PR00344">
    <property type="entry name" value="BCTRLSENSOR"/>
</dbReference>
<dbReference type="EMBL" id="AEMG01000029">
    <property type="protein sequence ID" value="EFW89988.1"/>
    <property type="molecule type" value="Genomic_DNA"/>
</dbReference>
<dbReference type="Gene3D" id="1.10.287.130">
    <property type="match status" value="1"/>
</dbReference>
<dbReference type="STRING" id="797209.GCA_000376445_03547"/>
<dbReference type="PANTHER" id="PTHR43711:SF1">
    <property type="entry name" value="HISTIDINE KINASE 1"/>
    <property type="match status" value="1"/>
</dbReference>
<evidence type="ECO:0000256" key="6">
    <source>
        <dbReference type="ARBA" id="ARBA00023012"/>
    </source>
</evidence>
<dbReference type="Gene3D" id="3.30.565.10">
    <property type="entry name" value="Histidine kinase-like ATPase, C-terminal domain"/>
    <property type="match status" value="1"/>
</dbReference>
<dbReference type="CDD" id="cd00082">
    <property type="entry name" value="HisKA"/>
    <property type="match status" value="1"/>
</dbReference>
<dbReference type="PROSITE" id="PS50109">
    <property type="entry name" value="HIS_KIN"/>
    <property type="match status" value="1"/>
</dbReference>
<evidence type="ECO:0000256" key="2">
    <source>
        <dbReference type="ARBA" id="ARBA00012438"/>
    </source>
</evidence>
<dbReference type="InterPro" id="IPR036097">
    <property type="entry name" value="HisK_dim/P_sf"/>
</dbReference>
<dbReference type="InterPro" id="IPR004358">
    <property type="entry name" value="Sig_transdc_His_kin-like_C"/>
</dbReference>
<dbReference type="OrthoDB" id="8127at2157"/>
<dbReference type="Pfam" id="PF00512">
    <property type="entry name" value="HisKA"/>
    <property type="match status" value="1"/>
</dbReference>
<evidence type="ECO:0000313" key="11">
    <source>
        <dbReference type="Proteomes" id="UP000184203"/>
    </source>
</evidence>
<proteinExistence type="predicted"/>
<dbReference type="InterPro" id="IPR003661">
    <property type="entry name" value="HisK_dim/P_dom"/>
</dbReference>
<organism evidence="8 10">
    <name type="scientific">Haladaptatus paucihalophilus DX253</name>
    <dbReference type="NCBI Taxonomy" id="797209"/>
    <lineage>
        <taxon>Archaea</taxon>
        <taxon>Methanobacteriati</taxon>
        <taxon>Methanobacteriota</taxon>
        <taxon>Stenosarchaea group</taxon>
        <taxon>Halobacteria</taxon>
        <taxon>Halobacteriales</taxon>
        <taxon>Haladaptataceae</taxon>
        <taxon>Haladaptatus</taxon>
    </lineage>
</organism>
<evidence type="ECO:0000256" key="5">
    <source>
        <dbReference type="ARBA" id="ARBA00022777"/>
    </source>
</evidence>
<dbReference type="AlphaFoldDB" id="E7QZ67"/>
<dbReference type="EMBL" id="FRAN01000004">
    <property type="protein sequence ID" value="SHL01811.1"/>
    <property type="molecule type" value="Genomic_DNA"/>
</dbReference>
<evidence type="ECO:0000256" key="3">
    <source>
        <dbReference type="ARBA" id="ARBA00022553"/>
    </source>
</evidence>
<accession>E7QZ67</accession>
<protein>
    <recommendedName>
        <fullName evidence="2">histidine kinase</fullName>
        <ecNumber evidence="2">2.7.13.3</ecNumber>
    </recommendedName>
</protein>
<keyword evidence="4" id="KW-0808">Transferase</keyword>
<dbReference type="SUPFAM" id="SSF55874">
    <property type="entry name" value="ATPase domain of HSP90 chaperone/DNA topoisomerase II/histidine kinase"/>
    <property type="match status" value="1"/>
</dbReference>
<evidence type="ECO:0000259" key="7">
    <source>
        <dbReference type="PROSITE" id="PS50109"/>
    </source>
</evidence>
<reference evidence="9" key="2">
    <citation type="submission" date="2016-11" db="EMBL/GenBank/DDBJ databases">
        <authorList>
            <person name="Jaros S."/>
            <person name="Januszkiewicz K."/>
            <person name="Wedrychowicz H."/>
        </authorList>
    </citation>
    <scope>NUCLEOTIDE SEQUENCE [LARGE SCALE GENOMIC DNA]</scope>
    <source>
        <strain evidence="9">DX253</strain>
    </source>
</reference>
<dbReference type="SMART" id="SM00387">
    <property type="entry name" value="HATPase_c"/>
    <property type="match status" value="1"/>
</dbReference>
<sequence length="353" mass="38322">MTDDDSDDGLQPLPVDGYPDPVLEYGFEDERPVVRAGNEAFRVTFDADASNVSLRSVFDRFQFSGTSSPTEFVTRVSRNEQFGTRLRVPERADADGGNGDGGNDGTSYLVRVVPASDGSGGHVVFAPGCERPRTKPGDERWGSVASVITHDLRNPLDVAKARLRAGRETGDDAHFEHVERAHERMERIIRDVLTASRGTDTIAVDPSEAVDFEELAVAAWETVETDGATLTVEDSLPTAVADADHVGRLFENLFRNAVEHGGETPTVRIGGLSRDSNDGFYVADDGPGIPPRDRQVVFEPGYSSHERGTGLGLAIVARIVAAHEWTIRIEESANGGARFEVCDVRRDDSTPRS</sequence>
<dbReference type="PANTHER" id="PTHR43711">
    <property type="entry name" value="TWO-COMPONENT HISTIDINE KINASE"/>
    <property type="match status" value="1"/>
</dbReference>
<name>E7QZ67_HALPU</name>
<dbReference type="Proteomes" id="UP000184203">
    <property type="component" value="Unassembled WGS sequence"/>
</dbReference>
<dbReference type="Pfam" id="PF02518">
    <property type="entry name" value="HATPase_c"/>
    <property type="match status" value="1"/>
</dbReference>
<dbReference type="InterPro" id="IPR003594">
    <property type="entry name" value="HATPase_dom"/>
</dbReference>
<reference evidence="8 10" key="1">
    <citation type="journal article" date="2014" name="ISME J.">
        <title>Trehalose/2-sulfotrehalose biosynthesis and glycine-betaine uptake are widely spread mechanisms for osmoadaptation in the Halobacteriales.</title>
        <authorList>
            <person name="Youssef N.H."/>
            <person name="Savage-Ashlock K.N."/>
            <person name="McCully A.L."/>
            <person name="Luedtke B."/>
            <person name="Shaw E.I."/>
            <person name="Hoff W.D."/>
            <person name="Elshahed M.S."/>
        </authorList>
    </citation>
    <scope>NUCLEOTIDE SEQUENCE [LARGE SCALE GENOMIC DNA]</scope>
    <source>
        <strain evidence="8 10">DX253</strain>
    </source>
</reference>
<dbReference type="InterPro" id="IPR036890">
    <property type="entry name" value="HATPase_C_sf"/>
</dbReference>
<evidence type="ECO:0000256" key="4">
    <source>
        <dbReference type="ARBA" id="ARBA00022679"/>
    </source>
</evidence>
<dbReference type="Proteomes" id="UP000003751">
    <property type="component" value="Unassembled WGS sequence"/>
</dbReference>
<evidence type="ECO:0000313" key="9">
    <source>
        <dbReference type="EMBL" id="SHL01811.1"/>
    </source>
</evidence>
<evidence type="ECO:0000313" key="10">
    <source>
        <dbReference type="Proteomes" id="UP000003751"/>
    </source>
</evidence>